<dbReference type="GO" id="GO:0046872">
    <property type="term" value="F:metal ion binding"/>
    <property type="evidence" value="ECO:0007669"/>
    <property type="project" value="UniProtKB-KW"/>
</dbReference>
<keyword evidence="6" id="KW-1185">Reference proteome</keyword>
<evidence type="ECO:0000256" key="1">
    <source>
        <dbReference type="ARBA" id="ARBA00022448"/>
    </source>
</evidence>
<keyword evidence="2" id="KW-0349">Heme</keyword>
<proteinExistence type="predicted"/>
<evidence type="ECO:0000256" key="4">
    <source>
        <dbReference type="ARBA" id="ARBA00023004"/>
    </source>
</evidence>
<evidence type="ECO:0000256" key="3">
    <source>
        <dbReference type="ARBA" id="ARBA00022723"/>
    </source>
</evidence>
<keyword evidence="4" id="KW-0408">Iron</keyword>
<name>A0A9X0HL66_SOLP1</name>
<dbReference type="GO" id="GO:0020037">
    <property type="term" value="F:heme binding"/>
    <property type="evidence" value="ECO:0007669"/>
    <property type="project" value="InterPro"/>
</dbReference>
<dbReference type="Gene3D" id="1.10.490.10">
    <property type="entry name" value="Globins"/>
    <property type="match status" value="1"/>
</dbReference>
<dbReference type="Proteomes" id="UP000054223">
    <property type="component" value="Unassembled WGS sequence"/>
</dbReference>
<keyword evidence="1" id="KW-0813">Transport</keyword>
<reference evidence="5 6" key="1">
    <citation type="submission" date="2015-11" db="EMBL/GenBank/DDBJ databases">
        <title>Solirubrum puertoriconensis gen. nov. an environmental bacteria isolated in Puerto Rico.</title>
        <authorList>
            <person name="Cuebas-Irizarry M.F."/>
            <person name="Montalvo-Rodriguez R."/>
        </authorList>
    </citation>
    <scope>NUCLEOTIDE SEQUENCE [LARGE SCALE GENOMIC DNA]</scope>
    <source>
        <strain evidence="5 6">MC1A</strain>
    </source>
</reference>
<organism evidence="5 6">
    <name type="scientific">Solirubrum puertoriconensis</name>
    <dbReference type="NCBI Taxonomy" id="1751427"/>
    <lineage>
        <taxon>Bacteria</taxon>
        <taxon>Pseudomonadati</taxon>
        <taxon>Bacteroidota</taxon>
        <taxon>Cytophagia</taxon>
        <taxon>Cytophagales</taxon>
    </lineage>
</organism>
<sequence>MPSPTTPAAAALPDITTEADIQKLVDTFYDKVNQDELLGPVFNQIAQVHWAKHLPTMYDFWSSVLFGTMRYKGRPFPKHLPLPIEGEHFRRWLQLFYATVQENFAGPKAEEAKAKALNIASMFEYKMKTANSPLSIL</sequence>
<evidence type="ECO:0000313" key="5">
    <source>
        <dbReference type="EMBL" id="KUG08015.1"/>
    </source>
</evidence>
<protein>
    <submittedName>
        <fullName evidence="5">Sec-independent protein translocase TatC</fullName>
    </submittedName>
</protein>
<evidence type="ECO:0000313" key="6">
    <source>
        <dbReference type="Proteomes" id="UP000054223"/>
    </source>
</evidence>
<dbReference type="RefSeq" id="WP_059069020.1">
    <property type="nucleotide sequence ID" value="NZ_LNAL01000006.1"/>
</dbReference>
<dbReference type="InterPro" id="IPR012292">
    <property type="entry name" value="Globin/Proto"/>
</dbReference>
<dbReference type="EMBL" id="LNAL01000006">
    <property type="protein sequence ID" value="KUG08015.1"/>
    <property type="molecule type" value="Genomic_DNA"/>
</dbReference>
<dbReference type="CDD" id="cd08916">
    <property type="entry name" value="TrHb3_P"/>
    <property type="match status" value="1"/>
</dbReference>
<dbReference type="SUPFAM" id="SSF46458">
    <property type="entry name" value="Globin-like"/>
    <property type="match status" value="1"/>
</dbReference>
<evidence type="ECO:0000256" key="2">
    <source>
        <dbReference type="ARBA" id="ARBA00022617"/>
    </source>
</evidence>
<dbReference type="OrthoDB" id="25954at2"/>
<dbReference type="Pfam" id="PF01152">
    <property type="entry name" value="Bac_globin"/>
    <property type="match status" value="1"/>
</dbReference>
<comment type="caution">
    <text evidence="5">The sequence shown here is derived from an EMBL/GenBank/DDBJ whole genome shotgun (WGS) entry which is preliminary data.</text>
</comment>
<gene>
    <name evidence="5" type="ORF">ASU33_07350</name>
</gene>
<keyword evidence="3" id="KW-0479">Metal-binding</keyword>
<accession>A0A9X0HL66</accession>
<dbReference type="InterPro" id="IPR001486">
    <property type="entry name" value="Hemoglobin_trunc"/>
</dbReference>
<dbReference type="InterPro" id="IPR009050">
    <property type="entry name" value="Globin-like_sf"/>
</dbReference>
<dbReference type="AlphaFoldDB" id="A0A9X0HL66"/>
<dbReference type="GO" id="GO:0019825">
    <property type="term" value="F:oxygen binding"/>
    <property type="evidence" value="ECO:0007669"/>
    <property type="project" value="InterPro"/>
</dbReference>